<feature type="region of interest" description="Disordered" evidence="2">
    <location>
        <begin position="783"/>
        <end position="805"/>
    </location>
</feature>
<keyword evidence="5" id="KW-1185">Reference proteome</keyword>
<protein>
    <recommendedName>
        <fullName evidence="3">Homologous recombination OB-fold protein OB-fold domain-containing protein</fullName>
    </recommendedName>
</protein>
<accession>A0AAQ3MK17</accession>
<name>A0AAQ3MK17_VIGMU</name>
<dbReference type="InterPro" id="IPR028045">
    <property type="entry name" value="HROB"/>
</dbReference>
<dbReference type="EMBL" id="CP144690">
    <property type="protein sequence ID" value="WVY92330.1"/>
    <property type="molecule type" value="Genomic_DNA"/>
</dbReference>
<evidence type="ECO:0000313" key="5">
    <source>
        <dbReference type="Proteomes" id="UP001374535"/>
    </source>
</evidence>
<dbReference type="InterPro" id="IPR058570">
    <property type="entry name" value="HROB_OB"/>
</dbReference>
<evidence type="ECO:0000259" key="3">
    <source>
        <dbReference type="Pfam" id="PF15072"/>
    </source>
</evidence>
<dbReference type="GO" id="GO:0000725">
    <property type="term" value="P:recombinational repair"/>
    <property type="evidence" value="ECO:0007669"/>
    <property type="project" value="InterPro"/>
</dbReference>
<organism evidence="4 5">
    <name type="scientific">Vigna mungo</name>
    <name type="common">Black gram</name>
    <name type="synonym">Phaseolus mungo</name>
    <dbReference type="NCBI Taxonomy" id="3915"/>
    <lineage>
        <taxon>Eukaryota</taxon>
        <taxon>Viridiplantae</taxon>
        <taxon>Streptophyta</taxon>
        <taxon>Embryophyta</taxon>
        <taxon>Tracheophyta</taxon>
        <taxon>Spermatophyta</taxon>
        <taxon>Magnoliopsida</taxon>
        <taxon>eudicotyledons</taxon>
        <taxon>Gunneridae</taxon>
        <taxon>Pentapetalae</taxon>
        <taxon>rosids</taxon>
        <taxon>fabids</taxon>
        <taxon>Fabales</taxon>
        <taxon>Fabaceae</taxon>
        <taxon>Papilionoideae</taxon>
        <taxon>50 kb inversion clade</taxon>
        <taxon>NPAAA clade</taxon>
        <taxon>indigoferoid/millettioid clade</taxon>
        <taxon>Phaseoleae</taxon>
        <taxon>Vigna</taxon>
    </lineage>
</organism>
<sequence>MGSSADVRPSNKLFVRHSMKTNFVGGLNAILSEEQKCIILKTPFSWFLELQETLKIGRNILSDLLIRWVDERGGFLFGEKLVEFNEVDVTLSLGLSLVGDKINLNDNNLLESQCQDYFDKRKGKYELDMIYEFALKNHKKLPCLDVCKLYILVGISDVLLPSRRRTVIPIMFEIVDRISDLSCYCWGRIVYDYLLSSFCKAVVAWNGGKGASNVYVDGCVYVFKVLFCDHFIPSNSCAHKYPRILHWMTISVGDNFIKGAMETGVVVENYGTSRREIGESSVKASGDEREYAAALDEVLEEQDAVIEELEQELFSLKAELLGERNDDEVGYSTPVTTHDIGNDFPGQSQCQYRVAVVIGERGSLNAEMGVIAYERVLYRKSIAAPLSWKWCSPDLINACNGSGWEQRVCAYPRGVIAYEMVCTESPSLLPCPGSGAPRCVLGSNLGVIAYERVLYRKSIAAPLSWKWCSPGLWCACVSAYPQGVIAYERVCTESPSLLPCLGSGAPHAYSLGVIAYERVCTESPSLLPCPGSGAPRCVLGSDLGVIAYERVCTESPSLLPCPGSGVPRCVLGSDLKRIDLELEWVVFLHVFHSCVSFLATMMNRISDDPRTTKQFAEEVAQATYERDFNSNPWKWAEMYIKHHDIVEDGDIKNVTHLQTGKSWSTLHLVVCIVKECFPNELGDMLLTLKDPYGTMKASLHNKVLKDPNFGPHIGLGSVRTFSAFPPNYYVNIVVRNVIKVFAADICPPTKELVMETPKPVIRPLVVEDPNIAEILRKLRNPHHLQPSSSNVADNNIGDNSNAITPGRTRKQRWTFGTQPIVSDYALAVSAYTGTSDTTTLFLINSHSWSTFGRTREQRWTFGTQPIVSDYALAVSAYTGTTDTTTLFLINNHFSHDSTVLFQPRSTSGRTREQRWTFGTQPTVSDYALAVSAYTGTSDQTTLFLINSHFSHDSTVLVQPSHCEPHTREHFWQNKGATLDFRYTAYRKQLRPGCKCLHSDLRPNHPLPHPRCWMKLSHIPKRQVVVVNKQPLMLVSA</sequence>
<keyword evidence="1" id="KW-0175">Coiled coil</keyword>
<feature type="domain" description="Homologous recombination OB-fold protein OB-fold" evidence="3">
    <location>
        <begin position="668"/>
        <end position="743"/>
    </location>
</feature>
<reference evidence="4 5" key="1">
    <citation type="journal article" date="2023" name="Life. Sci Alliance">
        <title>Evolutionary insights into 3D genome organization and epigenetic landscape of Vigna mungo.</title>
        <authorList>
            <person name="Junaid A."/>
            <person name="Singh B."/>
            <person name="Bhatia S."/>
        </authorList>
    </citation>
    <scope>NUCLEOTIDE SEQUENCE [LARGE SCALE GENOMIC DNA]</scope>
    <source>
        <strain evidence="4">Urdbean</strain>
    </source>
</reference>
<dbReference type="PANTHER" id="PTHR14523">
    <property type="entry name" value="UNCHARACTERIZED PROTEIN C17ORF53 HOMOLOG"/>
    <property type="match status" value="1"/>
</dbReference>
<feature type="coiled-coil region" evidence="1">
    <location>
        <begin position="292"/>
        <end position="326"/>
    </location>
</feature>
<feature type="compositionally biased region" description="Polar residues" evidence="2">
    <location>
        <begin position="785"/>
        <end position="803"/>
    </location>
</feature>
<evidence type="ECO:0000313" key="4">
    <source>
        <dbReference type="EMBL" id="WVY92330.1"/>
    </source>
</evidence>
<evidence type="ECO:0000256" key="2">
    <source>
        <dbReference type="SAM" id="MobiDB-lite"/>
    </source>
</evidence>
<proteinExistence type="predicted"/>
<evidence type="ECO:0000256" key="1">
    <source>
        <dbReference type="SAM" id="Coils"/>
    </source>
</evidence>
<dbReference type="Pfam" id="PF15072">
    <property type="entry name" value="HROB"/>
    <property type="match status" value="1"/>
</dbReference>
<dbReference type="PANTHER" id="PTHR14523:SF1">
    <property type="entry name" value="HOMOLOGOUS RECOMBINATION OB-FOLD PROTEIN"/>
    <property type="match status" value="1"/>
</dbReference>
<dbReference type="Proteomes" id="UP001374535">
    <property type="component" value="Chromosome 11"/>
</dbReference>
<dbReference type="AlphaFoldDB" id="A0AAQ3MK17"/>
<gene>
    <name evidence="4" type="ORF">V8G54_037844</name>
</gene>